<feature type="compositionally biased region" description="Polar residues" evidence="1">
    <location>
        <begin position="10"/>
        <end position="21"/>
    </location>
</feature>
<evidence type="ECO:0000256" key="1">
    <source>
        <dbReference type="SAM" id="MobiDB-lite"/>
    </source>
</evidence>
<accession>A0A9W6ACV4</accession>
<evidence type="ECO:0000313" key="2">
    <source>
        <dbReference type="EMBL" id="GLA55984.1"/>
    </source>
</evidence>
<dbReference type="EMBL" id="BRPB01000192">
    <property type="protein sequence ID" value="GLA55984.1"/>
    <property type="molecule type" value="Genomic_DNA"/>
</dbReference>
<gene>
    <name evidence="2" type="ORF">AnigIFM63604_003473</name>
</gene>
<name>A0A9W6ACV4_ASPNG</name>
<organism evidence="2 3">
    <name type="scientific">Aspergillus niger</name>
    <dbReference type="NCBI Taxonomy" id="5061"/>
    <lineage>
        <taxon>Eukaryota</taxon>
        <taxon>Fungi</taxon>
        <taxon>Dikarya</taxon>
        <taxon>Ascomycota</taxon>
        <taxon>Pezizomycotina</taxon>
        <taxon>Eurotiomycetes</taxon>
        <taxon>Eurotiomycetidae</taxon>
        <taxon>Eurotiales</taxon>
        <taxon>Aspergillaceae</taxon>
        <taxon>Aspergillus</taxon>
        <taxon>Aspergillus subgen. Circumdati</taxon>
    </lineage>
</organism>
<reference evidence="2" key="1">
    <citation type="submission" date="2022-07" db="EMBL/GenBank/DDBJ databases">
        <title>Taxonomy of Aspergillus series Nigri: significant species reduction supported by multi-species coalescent approaches.</title>
        <authorList>
            <person name="Bian C."/>
            <person name="Kusuya Y."/>
            <person name="Sklenar F."/>
            <person name="D'hooge E."/>
            <person name="Yaguchi T."/>
            <person name="Takahashi H."/>
            <person name="Hubka V."/>
        </authorList>
    </citation>
    <scope>NUCLEOTIDE SEQUENCE</scope>
    <source>
        <strain evidence="2">IFM 63604</strain>
    </source>
</reference>
<sequence length="563" mass="62396">MEVADGPYNIQPSASNESPKTAPSGVRMSLGLPGEFPPSNMAIAYPERDIACTGSSNSDSLDQDTFPAPESISPLHGVASGRRIAFYRDGKSSAIDMDVGNTYNEGDLILHMANITLELLRELSTRNTEAHAEPTTGQQRRLHRFTQHAHRARRWLYRFAEQKGLAIARQQIQQLGQNLDNQAEPSPAMAGGARAIWVLAHRYPFRVRIPSTLALVMRFLPESIKRPINLRDREDLARAFVALARYWLSEASGEAALTTRGTTKQPAKAEEPGKSITAHENENVCAKSANILNQPTSSTRAGSGPNSVSVLIPPQLECVQLWIDEARIFQDYSFNLVTLVERMWGLTDEEVAFARLRIYGPFTVDWMQRAIPNFRPTQMVMAQWIVEHNQMMMECPKPGCLWIALHATTAYHARYHRKALKSLRLAAEARQSTASVYGERLGPDWAISLLYSRPTVECGDADGATMVAVPLAGAIARKASHSQPGHGHFPPSRTGCRGPGRAVSEAAGIACRTDICYVEDVMLYLQREKRVTDADLHYARRRLGLGQEHTKRLQTHGPEVCGD</sequence>
<evidence type="ECO:0000313" key="3">
    <source>
        <dbReference type="Proteomes" id="UP001144191"/>
    </source>
</evidence>
<comment type="caution">
    <text evidence="2">The sequence shown here is derived from an EMBL/GenBank/DDBJ whole genome shotgun (WGS) entry which is preliminary data.</text>
</comment>
<dbReference type="AlphaFoldDB" id="A0A9W6ACV4"/>
<dbReference type="Proteomes" id="UP001144191">
    <property type="component" value="Unassembled WGS sequence"/>
</dbReference>
<feature type="region of interest" description="Disordered" evidence="1">
    <location>
        <begin position="53"/>
        <end position="74"/>
    </location>
</feature>
<proteinExistence type="predicted"/>
<protein>
    <submittedName>
        <fullName evidence="2">Uncharacterized protein</fullName>
    </submittedName>
</protein>
<feature type="region of interest" description="Disordered" evidence="1">
    <location>
        <begin position="1"/>
        <end position="31"/>
    </location>
</feature>